<feature type="domain" description="Peptidase C51" evidence="2">
    <location>
        <begin position="163"/>
        <end position="319"/>
    </location>
</feature>
<proteinExistence type="predicted"/>
<evidence type="ECO:0000256" key="1">
    <source>
        <dbReference type="SAM" id="Phobius"/>
    </source>
</evidence>
<keyword evidence="1" id="KW-0472">Membrane</keyword>
<evidence type="ECO:0000259" key="2">
    <source>
        <dbReference type="PROSITE" id="PS50911"/>
    </source>
</evidence>
<accession>A0A088S059</accession>
<evidence type="ECO:0000313" key="3">
    <source>
        <dbReference type="EMBL" id="AIO01586.1"/>
    </source>
</evidence>
<keyword evidence="4" id="KW-1185">Reference proteome</keyword>
<feature type="transmembrane region" description="Helical" evidence="1">
    <location>
        <begin position="82"/>
        <end position="106"/>
    </location>
</feature>
<dbReference type="GeneID" id="22578448"/>
<sequence>MGGATRFVSSGASTADDDVVVRHSRRYGGATIQRSTSCEIDNERTLFVQQENKRTDSGVACLGAVRRFVLTRDPLLYGLLKWGLSVLLLLFLTVVLIGLFFSVFFYRGNCENTNGTTKEKTDPKQVCVTPFATILGIYDGVFGYSNCNDDYTSTKYRYVNLMVPVLNNETGKVVYTSKSFFTGLEWQCVEFARRFWMLSGKPEGAYFDSVVGAADIWNLSFVRLVSNTSATLPLQKYSNGGRLSDGLQAPVPGDIIIYPVQGGGFPYGHVAVITKVDMAVNGAIYVAEQNWGSAMWVDPHHNYSRKIPLMYDMTTSSVTLNDPNGTIIGWMRYG</sequence>
<gene>
    <name evidence="3" type="ORF">LPMP_332950</name>
</gene>
<keyword evidence="1" id="KW-1133">Transmembrane helix</keyword>
<name>A0A088S059_LEIPA</name>
<evidence type="ECO:0000313" key="4">
    <source>
        <dbReference type="Proteomes" id="UP000063063"/>
    </source>
</evidence>
<dbReference type="SUPFAM" id="SSF54001">
    <property type="entry name" value="Cysteine proteinases"/>
    <property type="match status" value="1"/>
</dbReference>
<organism evidence="3 4">
    <name type="scientific">Leishmania panamensis</name>
    <dbReference type="NCBI Taxonomy" id="5679"/>
    <lineage>
        <taxon>Eukaryota</taxon>
        <taxon>Discoba</taxon>
        <taxon>Euglenozoa</taxon>
        <taxon>Kinetoplastea</taxon>
        <taxon>Metakinetoplastina</taxon>
        <taxon>Trypanosomatida</taxon>
        <taxon>Trypanosomatidae</taxon>
        <taxon>Leishmaniinae</taxon>
        <taxon>Leishmania</taxon>
        <taxon>Leishmania guyanensis species complex</taxon>
    </lineage>
</organism>
<dbReference type="eggNOG" id="ENOG502S2KT">
    <property type="taxonomic scope" value="Eukaryota"/>
</dbReference>
<dbReference type="GO" id="GO:0016874">
    <property type="term" value="F:ligase activity"/>
    <property type="evidence" value="ECO:0007669"/>
    <property type="project" value="TreeGrafter"/>
</dbReference>
<dbReference type="VEuPathDB" id="TriTrypDB:LPMP_332950"/>
<dbReference type="Proteomes" id="UP000063063">
    <property type="component" value="Chromosome 33"/>
</dbReference>
<dbReference type="KEGG" id="lpan:LPMP_332950"/>
<dbReference type="Pfam" id="PF05257">
    <property type="entry name" value="CHAP"/>
    <property type="match status" value="1"/>
</dbReference>
<dbReference type="Gene3D" id="3.90.1720.10">
    <property type="entry name" value="endopeptidase domain like (from Nostoc punctiforme)"/>
    <property type="match status" value="1"/>
</dbReference>
<dbReference type="PROSITE" id="PS50911">
    <property type="entry name" value="CHAP"/>
    <property type="match status" value="1"/>
</dbReference>
<keyword evidence="1" id="KW-0812">Transmembrane</keyword>
<dbReference type="AlphaFoldDB" id="A0A088S059"/>
<dbReference type="OrthoDB" id="299748at2759"/>
<dbReference type="VEuPathDB" id="TriTrypDB:LPAL13_330037500"/>
<dbReference type="InterPro" id="IPR051705">
    <property type="entry name" value="Gsp_Synthetase/Amidase"/>
</dbReference>
<dbReference type="InterPro" id="IPR007921">
    <property type="entry name" value="CHAP_dom"/>
</dbReference>
<dbReference type="EMBL" id="CP009402">
    <property type="protein sequence ID" value="AIO01586.1"/>
    <property type="molecule type" value="Genomic_DNA"/>
</dbReference>
<dbReference type="PANTHER" id="PTHR30094">
    <property type="entry name" value="BIFUNCTIONAL GLUTATHIONYLSPERMIDINE SYNTHETASE/AMIDASE-RELATED"/>
    <property type="match status" value="1"/>
</dbReference>
<reference evidence="3 4" key="1">
    <citation type="journal article" date="2015" name="Sci. Rep.">
        <title>The genome of Leishmania panamensis: insights into genomics of the L. (Viannia) subgenus.</title>
        <authorList>
            <person name="Llanes A."/>
            <person name="Restrepo C.M."/>
            <person name="Vecchio G.D."/>
            <person name="Anguizola F.J."/>
            <person name="Lleonart R."/>
        </authorList>
    </citation>
    <scope>NUCLEOTIDE SEQUENCE [LARGE SCALE GENOMIC DNA]</scope>
    <source>
        <strain evidence="3 4">MHOM/PA/94/PSC-1</strain>
    </source>
</reference>
<dbReference type="RefSeq" id="XP_010702386.1">
    <property type="nucleotide sequence ID" value="XM_010704084.1"/>
</dbReference>
<dbReference type="PANTHER" id="PTHR30094:SF14">
    <property type="entry name" value="D-ALANYL-GLYCYL ENDOPEPTIDASE-LIKE PROTEIN"/>
    <property type="match status" value="1"/>
</dbReference>
<dbReference type="InterPro" id="IPR038765">
    <property type="entry name" value="Papain-like_cys_pep_sf"/>
</dbReference>
<protein>
    <submittedName>
        <fullName evidence="3">D-alanyl-glycyl endopeptidase-like protein, putative</fullName>
    </submittedName>
</protein>